<dbReference type="GO" id="GO:0016020">
    <property type="term" value="C:membrane"/>
    <property type="evidence" value="ECO:0007669"/>
    <property type="project" value="UniProtKB-SubCell"/>
</dbReference>
<evidence type="ECO:0000256" key="1">
    <source>
        <dbReference type="ARBA" id="ARBA00004170"/>
    </source>
</evidence>
<dbReference type="GO" id="GO:0009626">
    <property type="term" value="P:plant-type hypersensitive response"/>
    <property type="evidence" value="ECO:0007669"/>
    <property type="project" value="UniProtKB-KW"/>
</dbReference>
<dbReference type="PROSITE" id="PS50846">
    <property type="entry name" value="HMA_2"/>
    <property type="match status" value="2"/>
</dbReference>
<accession>A0AAW2NW44</accession>
<feature type="region of interest" description="Disordered" evidence="2">
    <location>
        <begin position="16"/>
        <end position="43"/>
    </location>
</feature>
<evidence type="ECO:0000259" key="3">
    <source>
        <dbReference type="PROSITE" id="PS50846"/>
    </source>
</evidence>
<reference evidence="4" key="2">
    <citation type="journal article" date="2024" name="Plant">
        <title>Genomic evolution and insights into agronomic trait innovations of Sesamum species.</title>
        <authorList>
            <person name="Miao H."/>
            <person name="Wang L."/>
            <person name="Qu L."/>
            <person name="Liu H."/>
            <person name="Sun Y."/>
            <person name="Le M."/>
            <person name="Wang Q."/>
            <person name="Wei S."/>
            <person name="Zheng Y."/>
            <person name="Lin W."/>
            <person name="Duan Y."/>
            <person name="Cao H."/>
            <person name="Xiong S."/>
            <person name="Wang X."/>
            <person name="Wei L."/>
            <person name="Li C."/>
            <person name="Ma Q."/>
            <person name="Ju M."/>
            <person name="Zhao R."/>
            <person name="Li G."/>
            <person name="Mu C."/>
            <person name="Tian Q."/>
            <person name="Mei H."/>
            <person name="Zhang T."/>
            <person name="Gao T."/>
            <person name="Zhang H."/>
        </authorList>
    </citation>
    <scope>NUCLEOTIDE SEQUENCE</scope>
    <source>
        <strain evidence="4">KEN8</strain>
    </source>
</reference>
<protein>
    <submittedName>
        <fullName evidence="4">Heavy metal-associated isoprenylated plant protein 5</fullName>
    </submittedName>
</protein>
<dbReference type="Pfam" id="PF00403">
    <property type="entry name" value="HMA"/>
    <property type="match status" value="2"/>
</dbReference>
<feature type="compositionally biased region" description="Basic and acidic residues" evidence="2">
    <location>
        <begin position="106"/>
        <end position="146"/>
    </location>
</feature>
<feature type="region of interest" description="Disordered" evidence="2">
    <location>
        <begin position="106"/>
        <end position="147"/>
    </location>
</feature>
<feature type="domain" description="HMA" evidence="3">
    <location>
        <begin position="44"/>
        <end position="107"/>
    </location>
</feature>
<feature type="compositionally biased region" description="Basic and acidic residues" evidence="2">
    <location>
        <begin position="216"/>
        <end position="266"/>
    </location>
</feature>
<proteinExistence type="predicted"/>
<dbReference type="PANTHER" id="PTHR46413">
    <property type="entry name" value="HEAVY METAL-ASSOCIATED ISOPRENYLATED PLANT PROTEIN 6"/>
    <property type="match status" value="1"/>
</dbReference>
<gene>
    <name evidence="4" type="ORF">Scaly_1731500</name>
</gene>
<evidence type="ECO:0000256" key="2">
    <source>
        <dbReference type="SAM" id="MobiDB-lite"/>
    </source>
</evidence>
<dbReference type="SUPFAM" id="SSF55008">
    <property type="entry name" value="HMA, heavy metal-associated domain"/>
    <property type="match status" value="2"/>
</dbReference>
<reference evidence="4" key="1">
    <citation type="submission" date="2020-06" db="EMBL/GenBank/DDBJ databases">
        <authorList>
            <person name="Li T."/>
            <person name="Hu X."/>
            <person name="Zhang T."/>
            <person name="Song X."/>
            <person name="Zhang H."/>
            <person name="Dai N."/>
            <person name="Sheng W."/>
            <person name="Hou X."/>
            <person name="Wei L."/>
        </authorList>
    </citation>
    <scope>NUCLEOTIDE SEQUENCE</scope>
    <source>
        <strain evidence="4">KEN8</strain>
        <tissue evidence="4">Leaf</tissue>
    </source>
</reference>
<evidence type="ECO:0000313" key="4">
    <source>
        <dbReference type="EMBL" id="KAL0347155.1"/>
    </source>
</evidence>
<feature type="compositionally biased region" description="Gly residues" evidence="2">
    <location>
        <begin position="270"/>
        <end position="279"/>
    </location>
</feature>
<feature type="domain" description="HMA" evidence="3">
    <location>
        <begin position="149"/>
        <end position="213"/>
    </location>
</feature>
<name>A0AAW2NW44_9LAMI</name>
<dbReference type="InterPro" id="IPR006121">
    <property type="entry name" value="HMA_dom"/>
</dbReference>
<comment type="subcellular location">
    <subcellularLocation>
        <location evidence="1">Membrane</location>
        <topology evidence="1">Peripheral membrane protein</topology>
    </subcellularLocation>
</comment>
<dbReference type="InterPro" id="IPR044594">
    <property type="entry name" value="HIPP01/3/5/6"/>
</dbReference>
<dbReference type="GO" id="GO:0046872">
    <property type="term" value="F:metal ion binding"/>
    <property type="evidence" value="ECO:0007669"/>
    <property type="project" value="InterPro"/>
</dbReference>
<dbReference type="EMBL" id="JACGWM010000010">
    <property type="protein sequence ID" value="KAL0347155.1"/>
    <property type="molecule type" value="Genomic_DNA"/>
</dbReference>
<comment type="caution">
    <text evidence="4">The sequence shown here is derived from an EMBL/GenBank/DDBJ whole genome shotgun (WGS) entry which is preliminary data.</text>
</comment>
<sequence length="377" mass="40702">MGEVILSLICGRCGLQKDEGGKKAAAEGGEKKAADGGGKKDEGPTAVVLKLDLHCEGCAKKVRRAVSHFEGVEKVKADCAANKLTVTGNADPAWLRERVEYKTKKKVELVSPQPKKDAGAGDKKADEKSSDKKAEEKKAEDKKPKEPVVSTVVMKIRLHCDGCAHKIKRVIFKNIDGVNSVKTDLQKDLVTVTGTMNVKELTAYLKEKLKKDIEIVPPKKDDGGGDKKEKEGTGGDKKEKEGGGGGDKKEEKKEGGGDGGKKEAESKAAGGSGGEGSKAGEGAKLEVNKLEYHGLNPQTYYAMPMYNQSYSNQDYGVQMYHHQAYPNHVYHGYANHGYPNTGYVVQYAQGPPPPPPTYMNINDQMFSDENPNGCSVM</sequence>
<feature type="region of interest" description="Disordered" evidence="2">
    <location>
        <begin position="216"/>
        <end position="281"/>
    </location>
</feature>
<dbReference type="AlphaFoldDB" id="A0AAW2NW44"/>
<dbReference type="Gene3D" id="3.30.70.100">
    <property type="match status" value="2"/>
</dbReference>
<dbReference type="CDD" id="cd00371">
    <property type="entry name" value="HMA"/>
    <property type="match status" value="2"/>
</dbReference>
<dbReference type="PANTHER" id="PTHR46413:SF1">
    <property type="entry name" value="HEAVY METAL-ASSOCIATED ISOPRENYLATED PLANT PROTEIN 6"/>
    <property type="match status" value="1"/>
</dbReference>
<organism evidence="4">
    <name type="scientific">Sesamum calycinum</name>
    <dbReference type="NCBI Taxonomy" id="2727403"/>
    <lineage>
        <taxon>Eukaryota</taxon>
        <taxon>Viridiplantae</taxon>
        <taxon>Streptophyta</taxon>
        <taxon>Embryophyta</taxon>
        <taxon>Tracheophyta</taxon>
        <taxon>Spermatophyta</taxon>
        <taxon>Magnoliopsida</taxon>
        <taxon>eudicotyledons</taxon>
        <taxon>Gunneridae</taxon>
        <taxon>Pentapetalae</taxon>
        <taxon>asterids</taxon>
        <taxon>lamiids</taxon>
        <taxon>Lamiales</taxon>
        <taxon>Pedaliaceae</taxon>
        <taxon>Sesamum</taxon>
    </lineage>
</organism>
<dbReference type="InterPro" id="IPR036163">
    <property type="entry name" value="HMA_dom_sf"/>
</dbReference>